<evidence type="ECO:0000259" key="2">
    <source>
        <dbReference type="PROSITE" id="PS50097"/>
    </source>
</evidence>
<dbReference type="Pfam" id="PF22486">
    <property type="entry name" value="MATH_2"/>
    <property type="match status" value="1"/>
</dbReference>
<dbReference type="PANTHER" id="PTHR24413">
    <property type="entry name" value="SPECKLE-TYPE POZ PROTEIN"/>
    <property type="match status" value="1"/>
</dbReference>
<dbReference type="Gene3D" id="2.60.210.10">
    <property type="entry name" value="Apoptosis, Tumor Necrosis Factor Receptor Associated Protein 2, Chain A"/>
    <property type="match status" value="1"/>
</dbReference>
<dbReference type="SUPFAM" id="SSF54695">
    <property type="entry name" value="POZ domain"/>
    <property type="match status" value="1"/>
</dbReference>
<dbReference type="PROSITE" id="PS50097">
    <property type="entry name" value="BTB"/>
    <property type="match status" value="1"/>
</dbReference>
<dbReference type="FunFam" id="3.30.710.10:FF:000159">
    <property type="entry name" value="Speckle-type POZ protein B"/>
    <property type="match status" value="1"/>
</dbReference>
<dbReference type="InterPro" id="IPR011333">
    <property type="entry name" value="SKP1/BTB/POZ_sf"/>
</dbReference>
<feature type="domain" description="BTB" evidence="2">
    <location>
        <begin position="179"/>
        <end position="246"/>
    </location>
</feature>
<dbReference type="Gene3D" id="3.30.710.10">
    <property type="entry name" value="Potassium Channel Kv1.1, Chain A"/>
    <property type="match status" value="1"/>
</dbReference>
<dbReference type="AlphaFoldDB" id="A0AAY4DED9"/>
<evidence type="ECO:0000313" key="4">
    <source>
        <dbReference type="Ensembl" id="ENSDCDP00010043788.1"/>
    </source>
</evidence>
<proteinExistence type="inferred from homology"/>
<protein>
    <recommendedName>
        <fullName evidence="6">BTB domain-containing protein</fullName>
    </recommendedName>
</protein>
<dbReference type="SMART" id="SM00061">
    <property type="entry name" value="MATH"/>
    <property type="match status" value="1"/>
</dbReference>
<dbReference type="Ensembl" id="ENSDCDT00010053860.1">
    <property type="protein sequence ID" value="ENSDCDP00010043788.1"/>
    <property type="gene ID" value="ENSDCDG00010027246.1"/>
</dbReference>
<evidence type="ECO:0000259" key="3">
    <source>
        <dbReference type="PROSITE" id="PS50144"/>
    </source>
</evidence>
<accession>A0AAY4DED9</accession>
<dbReference type="InterPro" id="IPR002083">
    <property type="entry name" value="MATH/TRAF_dom"/>
</dbReference>
<dbReference type="PROSITE" id="PS50144">
    <property type="entry name" value="MATH"/>
    <property type="match status" value="1"/>
</dbReference>
<dbReference type="SMART" id="SM00225">
    <property type="entry name" value="BTB"/>
    <property type="match status" value="1"/>
</dbReference>
<comment type="similarity">
    <text evidence="1">Belongs to the Tdpoz family.</text>
</comment>
<dbReference type="InterPro" id="IPR000210">
    <property type="entry name" value="BTB/POZ_dom"/>
</dbReference>
<feature type="domain" description="MATH" evidence="3">
    <location>
        <begin position="26"/>
        <end position="143"/>
    </location>
</feature>
<reference evidence="4 5" key="1">
    <citation type="submission" date="2020-06" db="EMBL/GenBank/DDBJ databases">
        <authorList>
            <consortium name="Wellcome Sanger Institute Data Sharing"/>
        </authorList>
    </citation>
    <scope>NUCLEOTIDE SEQUENCE [LARGE SCALE GENOMIC DNA]</scope>
</reference>
<organism evidence="4 5">
    <name type="scientific">Denticeps clupeoides</name>
    <name type="common">denticle herring</name>
    <dbReference type="NCBI Taxonomy" id="299321"/>
    <lineage>
        <taxon>Eukaryota</taxon>
        <taxon>Metazoa</taxon>
        <taxon>Chordata</taxon>
        <taxon>Craniata</taxon>
        <taxon>Vertebrata</taxon>
        <taxon>Euteleostomi</taxon>
        <taxon>Actinopterygii</taxon>
        <taxon>Neopterygii</taxon>
        <taxon>Teleostei</taxon>
        <taxon>Clupei</taxon>
        <taxon>Clupeiformes</taxon>
        <taxon>Denticipitoidei</taxon>
        <taxon>Denticipitidae</taxon>
        <taxon>Denticeps</taxon>
    </lineage>
</organism>
<dbReference type="GeneTree" id="ENSGT00940000154376"/>
<dbReference type="Gene3D" id="1.25.40.420">
    <property type="match status" value="1"/>
</dbReference>
<dbReference type="GO" id="GO:0030163">
    <property type="term" value="P:protein catabolic process"/>
    <property type="evidence" value="ECO:0007669"/>
    <property type="project" value="UniProtKB-ARBA"/>
</dbReference>
<evidence type="ECO:0008006" key="6">
    <source>
        <dbReference type="Google" id="ProtNLM"/>
    </source>
</evidence>
<dbReference type="InterPro" id="IPR008974">
    <property type="entry name" value="TRAF-like"/>
</dbReference>
<dbReference type="Pfam" id="PF00651">
    <property type="entry name" value="BTB"/>
    <property type="match status" value="1"/>
</dbReference>
<reference evidence="4" key="3">
    <citation type="submission" date="2025-09" db="UniProtKB">
        <authorList>
            <consortium name="Ensembl"/>
        </authorList>
    </citation>
    <scope>IDENTIFICATION</scope>
</reference>
<evidence type="ECO:0000256" key="1">
    <source>
        <dbReference type="ARBA" id="ARBA00010846"/>
    </source>
</evidence>
<keyword evidence="5" id="KW-1185">Reference proteome</keyword>
<evidence type="ECO:0000313" key="5">
    <source>
        <dbReference type="Proteomes" id="UP000694580"/>
    </source>
</evidence>
<reference evidence="4" key="2">
    <citation type="submission" date="2025-08" db="UniProtKB">
        <authorList>
            <consortium name="Ensembl"/>
        </authorList>
    </citation>
    <scope>IDENTIFICATION</scope>
</reference>
<dbReference type="Proteomes" id="UP000694580">
    <property type="component" value="Chromosome 8"/>
</dbReference>
<gene>
    <name evidence="4" type="primary">TDP2</name>
</gene>
<name>A0AAY4DED9_9TELE</name>
<sequence>ISEEKIPDSAAEMSSVRCYTQCKTEKFSLTWTITKFSFAEAVVRSSSFTNASEELKWSLLLYTNGVSHYEGYLSLYFQLDSGPQTGIRAKGRMVILNSDGEEAISGGEDRNVLGFDTFARREDIMDEEAGILRDDTLTVTCEVSSVCITTLNTLDMSVKVPVCRMADELGNLWDQSLLPDCSLVVGGQEFQAHKAILAARCPVFRAMFTHDMKERQTNRVEIQGVEPEVLRELVTFIYCGKAPNIQDMAADLLVAADMYLLDRLKRMCEEVLRRSLTVENAAEILIIADLHLTPELKEEAITFINRWVTLPHHFSDVLRTPGWKTVQMDHPCLMGELYRSLVSAGASPSKRPRLH</sequence>
<dbReference type="SUPFAM" id="SSF49599">
    <property type="entry name" value="TRAF domain-like"/>
    <property type="match status" value="1"/>
</dbReference>